<feature type="transmembrane region" description="Helical" evidence="8">
    <location>
        <begin position="62"/>
        <end position="85"/>
    </location>
</feature>
<evidence type="ECO:0000313" key="9">
    <source>
        <dbReference type="EMBL" id="KAF0705438.1"/>
    </source>
</evidence>
<evidence type="ECO:0000256" key="7">
    <source>
        <dbReference type="SAM" id="MobiDB-lite"/>
    </source>
</evidence>
<dbReference type="EMBL" id="VJMH01003594">
    <property type="protein sequence ID" value="KAF0705438.1"/>
    <property type="molecule type" value="Genomic_DNA"/>
</dbReference>
<dbReference type="InterPro" id="IPR036259">
    <property type="entry name" value="MFS_trans_sf"/>
</dbReference>
<dbReference type="InterPro" id="IPR044770">
    <property type="entry name" value="MFS_spinster-like"/>
</dbReference>
<name>A0A6A4YZV5_9STRA</name>
<feature type="non-terminal residue" evidence="9">
    <location>
        <position position="1"/>
    </location>
</feature>
<keyword evidence="4 8" id="KW-1133">Transmembrane helix</keyword>
<evidence type="ECO:0000256" key="2">
    <source>
        <dbReference type="ARBA" id="ARBA00022448"/>
    </source>
</evidence>
<evidence type="ECO:0000256" key="3">
    <source>
        <dbReference type="ARBA" id="ARBA00022692"/>
    </source>
</evidence>
<feature type="region of interest" description="Disordered" evidence="7">
    <location>
        <begin position="176"/>
        <end position="200"/>
    </location>
</feature>
<dbReference type="GO" id="GO:0016020">
    <property type="term" value="C:membrane"/>
    <property type="evidence" value="ECO:0007669"/>
    <property type="project" value="UniProtKB-SubCell"/>
</dbReference>
<dbReference type="Pfam" id="PF07690">
    <property type="entry name" value="MFS_1"/>
    <property type="match status" value="1"/>
</dbReference>
<dbReference type="PANTHER" id="PTHR23505">
    <property type="entry name" value="SPINSTER"/>
    <property type="match status" value="1"/>
</dbReference>
<dbReference type="PANTHER" id="PTHR23505:SF79">
    <property type="entry name" value="PROTEIN SPINSTER"/>
    <property type="match status" value="1"/>
</dbReference>
<gene>
    <name evidence="9" type="ORF">As57867_007022</name>
</gene>
<evidence type="ECO:0000256" key="8">
    <source>
        <dbReference type="SAM" id="Phobius"/>
    </source>
</evidence>
<feature type="transmembrane region" description="Helical" evidence="8">
    <location>
        <begin position="92"/>
        <end position="113"/>
    </location>
</feature>
<evidence type="ECO:0000256" key="1">
    <source>
        <dbReference type="ARBA" id="ARBA00004141"/>
    </source>
</evidence>
<dbReference type="AlphaFoldDB" id="A0A6A4YZV5"/>
<feature type="transmembrane region" description="Helical" evidence="8">
    <location>
        <begin position="221"/>
        <end position="247"/>
    </location>
</feature>
<comment type="similarity">
    <text evidence="6">Belongs to the major facilitator superfamily. Spinster (TC 2.A.1.49) family.</text>
</comment>
<evidence type="ECO:0000256" key="4">
    <source>
        <dbReference type="ARBA" id="ARBA00022989"/>
    </source>
</evidence>
<keyword evidence="5 8" id="KW-0472">Membrane</keyword>
<dbReference type="Gene3D" id="1.20.1250.20">
    <property type="entry name" value="MFS general substrate transporter like domains"/>
    <property type="match status" value="1"/>
</dbReference>
<dbReference type="OrthoDB" id="6770063at2759"/>
<keyword evidence="2" id="KW-0813">Transport</keyword>
<evidence type="ECO:0008006" key="10">
    <source>
        <dbReference type="Google" id="ProtNLM"/>
    </source>
</evidence>
<dbReference type="SUPFAM" id="SSF103473">
    <property type="entry name" value="MFS general substrate transporter"/>
    <property type="match status" value="1"/>
</dbReference>
<comment type="caution">
    <text evidence="9">The sequence shown here is derived from an EMBL/GenBank/DDBJ whole genome shotgun (WGS) entry which is preliminary data.</text>
</comment>
<protein>
    <recommendedName>
        <fullName evidence="10">Major facilitator superfamily (MFS) profile domain-containing protein</fullName>
    </recommendedName>
</protein>
<evidence type="ECO:0000256" key="5">
    <source>
        <dbReference type="ARBA" id="ARBA00023136"/>
    </source>
</evidence>
<comment type="subcellular location">
    <subcellularLocation>
        <location evidence="1">Membrane</location>
        <topology evidence="1">Multi-pass membrane protein</topology>
    </subcellularLocation>
</comment>
<accession>A0A6A4YZV5</accession>
<organism evidence="9">
    <name type="scientific">Aphanomyces stellatus</name>
    <dbReference type="NCBI Taxonomy" id="120398"/>
    <lineage>
        <taxon>Eukaryota</taxon>
        <taxon>Sar</taxon>
        <taxon>Stramenopiles</taxon>
        <taxon>Oomycota</taxon>
        <taxon>Saprolegniomycetes</taxon>
        <taxon>Saprolegniales</taxon>
        <taxon>Verrucalvaceae</taxon>
        <taxon>Aphanomyces</taxon>
    </lineage>
</organism>
<reference evidence="9" key="1">
    <citation type="submission" date="2019-06" db="EMBL/GenBank/DDBJ databases">
        <title>Genomics analysis of Aphanomyces spp. identifies a new class of oomycete effector associated with host adaptation.</title>
        <authorList>
            <person name="Gaulin E."/>
        </authorList>
    </citation>
    <scope>NUCLEOTIDE SEQUENCE</scope>
    <source>
        <strain evidence="9">CBS 578.67</strain>
    </source>
</reference>
<keyword evidence="3 8" id="KW-0812">Transmembrane</keyword>
<proteinExistence type="inferred from homology"/>
<sequence>IRRRPALRHMRLQFTHLNGIIALLCGNNMLNYIDRGIISRAPVQFQAFIEEYHSVDRSHVNIYIGFLVSAFIASYSIFICVFGYLSMTRRPFQLIAIGLFIWVLSVVVCGLAKPFQSFDLLLVGRLLSGIGEASFQATTPWAARTPPFIDAFAPPKSRTLYLEVIDEDRSQCLLSPAQKATSQPPEATHAPASHNDESQSNSVVTHVVSILRQPMFLTTTLGVAASCFTLAGMGTFAPAILISYGILGSSRSCLLQVPLLVKIRMAEQSIHGAVYSLEAPLCGLLSLATTSQNVY</sequence>
<dbReference type="GO" id="GO:0022857">
    <property type="term" value="F:transmembrane transporter activity"/>
    <property type="evidence" value="ECO:0007669"/>
    <property type="project" value="InterPro"/>
</dbReference>
<dbReference type="InterPro" id="IPR011701">
    <property type="entry name" value="MFS"/>
</dbReference>
<evidence type="ECO:0000256" key="6">
    <source>
        <dbReference type="ARBA" id="ARBA00024338"/>
    </source>
</evidence>